<dbReference type="OrthoDB" id="110024at2759"/>
<dbReference type="SMART" id="SM00271">
    <property type="entry name" value="DnaJ"/>
    <property type="match status" value="1"/>
</dbReference>
<dbReference type="Pfam" id="PF23302">
    <property type="entry name" value="HTH_DNAJC9"/>
    <property type="match status" value="1"/>
</dbReference>
<dbReference type="GO" id="GO:0005634">
    <property type="term" value="C:nucleus"/>
    <property type="evidence" value="ECO:0007669"/>
    <property type="project" value="TreeGrafter"/>
</dbReference>
<dbReference type="Gene3D" id="1.10.287.110">
    <property type="entry name" value="DnaJ domain"/>
    <property type="match status" value="1"/>
</dbReference>
<dbReference type="InterPro" id="IPR018253">
    <property type="entry name" value="DnaJ_domain_CS"/>
</dbReference>
<dbReference type="Pfam" id="PF00226">
    <property type="entry name" value="DnaJ"/>
    <property type="match status" value="1"/>
</dbReference>
<keyword evidence="4" id="KW-1185">Reference proteome</keyword>
<dbReference type="InterPro" id="IPR001623">
    <property type="entry name" value="DnaJ_domain"/>
</dbReference>
<dbReference type="PANTHER" id="PTHR44144">
    <property type="entry name" value="DNAJ HOMOLOG SUBFAMILY C MEMBER 9"/>
    <property type="match status" value="1"/>
</dbReference>
<dbReference type="GeneID" id="117576636"/>
<dbReference type="PRINTS" id="PR00625">
    <property type="entry name" value="JDOMAIN"/>
</dbReference>
<dbReference type="PROSITE" id="PS50076">
    <property type="entry name" value="DNAJ_2"/>
    <property type="match status" value="1"/>
</dbReference>
<evidence type="ECO:0000256" key="1">
    <source>
        <dbReference type="ARBA" id="ARBA00022553"/>
    </source>
</evidence>
<keyword evidence="1" id="KW-0597">Phosphoprotein</keyword>
<feature type="region of interest" description="Disordered" evidence="2">
    <location>
        <begin position="268"/>
        <end position="292"/>
    </location>
</feature>
<evidence type="ECO:0000313" key="4">
    <source>
        <dbReference type="Proteomes" id="UP000515160"/>
    </source>
</evidence>
<evidence type="ECO:0000313" key="5">
    <source>
        <dbReference type="RefSeq" id="XP_034117453.1"/>
    </source>
</evidence>
<dbReference type="GO" id="GO:0005737">
    <property type="term" value="C:cytoplasm"/>
    <property type="evidence" value="ECO:0007669"/>
    <property type="project" value="TreeGrafter"/>
</dbReference>
<dbReference type="InterPro" id="IPR036869">
    <property type="entry name" value="J_dom_sf"/>
</dbReference>
<dbReference type="CDD" id="cd06257">
    <property type="entry name" value="DnaJ"/>
    <property type="match status" value="1"/>
</dbReference>
<organism evidence="4 5">
    <name type="scientific">Drosophila albomicans</name>
    <name type="common">Fruit fly</name>
    <dbReference type="NCBI Taxonomy" id="7291"/>
    <lineage>
        <taxon>Eukaryota</taxon>
        <taxon>Metazoa</taxon>
        <taxon>Ecdysozoa</taxon>
        <taxon>Arthropoda</taxon>
        <taxon>Hexapoda</taxon>
        <taxon>Insecta</taxon>
        <taxon>Pterygota</taxon>
        <taxon>Neoptera</taxon>
        <taxon>Endopterygota</taxon>
        <taxon>Diptera</taxon>
        <taxon>Brachycera</taxon>
        <taxon>Muscomorpha</taxon>
        <taxon>Ephydroidea</taxon>
        <taxon>Drosophilidae</taxon>
        <taxon>Drosophila</taxon>
    </lineage>
</organism>
<dbReference type="InterPro" id="IPR056453">
    <property type="entry name" value="HTH_DNAJC9"/>
</dbReference>
<proteinExistence type="predicted"/>
<protein>
    <submittedName>
        <fullName evidence="5">J domain-containing protein CG6693</fullName>
    </submittedName>
</protein>
<dbReference type="SUPFAM" id="SSF46565">
    <property type="entry name" value="Chaperone J-domain"/>
    <property type="match status" value="1"/>
</dbReference>
<name>A0A6P8XVN2_DROAB</name>
<dbReference type="PROSITE" id="PS00636">
    <property type="entry name" value="DNAJ_1"/>
    <property type="match status" value="1"/>
</dbReference>
<dbReference type="AlphaFoldDB" id="A0A6P8XVN2"/>
<evidence type="ECO:0000259" key="3">
    <source>
        <dbReference type="PROSITE" id="PS50076"/>
    </source>
</evidence>
<dbReference type="InterPro" id="IPR052594">
    <property type="entry name" value="J_domain-containing_protein"/>
</dbReference>
<evidence type="ECO:0000256" key="2">
    <source>
        <dbReference type="SAM" id="MobiDB-lite"/>
    </source>
</evidence>
<feature type="compositionally biased region" description="Basic and acidic residues" evidence="2">
    <location>
        <begin position="192"/>
        <end position="214"/>
    </location>
</feature>
<gene>
    <name evidence="5" type="primary">LOC117576636</name>
</gene>
<accession>A0A6P8XVN2</accession>
<dbReference type="GO" id="GO:0031072">
    <property type="term" value="F:heat shock protein binding"/>
    <property type="evidence" value="ECO:0007669"/>
    <property type="project" value="TreeGrafter"/>
</dbReference>
<dbReference type="Proteomes" id="UP000515160">
    <property type="component" value="Chromosome 2R"/>
</dbReference>
<sequence>MSTLDLCEKYFDTRDVYKLLGIDKDAAEKDIKKAYHKISLLVHPDRVPEAQKEESTEKFKVLSKIYQVLTDPQKRGLYDEQGIIDDDDEGKLSNWMELWEKIFKPITEQDITNFEREYIGSDMELRDIKMAYLGGKGCINYMMNHVPFMGVEDEPRIKEIVAGLIASEDVPEYKIFTEEPAAKRNKRHRKYARESEEAKIIKERRERRQQKDAEAAQESGGSLEQMILARRNQREGNYNSLMDRLLEKYGGEDDSDTVEFSAYDKKKKLKVKTQSKNKKNAVKNGRVKKQKS</sequence>
<feature type="region of interest" description="Disordered" evidence="2">
    <location>
        <begin position="184"/>
        <end position="224"/>
    </location>
</feature>
<dbReference type="PANTHER" id="PTHR44144:SF1">
    <property type="entry name" value="DNAJ HOMOLOG SUBFAMILY C MEMBER 9"/>
    <property type="match status" value="1"/>
</dbReference>
<feature type="domain" description="J" evidence="3">
    <location>
        <begin position="15"/>
        <end position="82"/>
    </location>
</feature>
<dbReference type="RefSeq" id="XP_034117453.1">
    <property type="nucleotide sequence ID" value="XM_034261562.2"/>
</dbReference>
<reference evidence="5" key="1">
    <citation type="submission" date="2025-08" db="UniProtKB">
        <authorList>
            <consortium name="RefSeq"/>
        </authorList>
    </citation>
    <scope>IDENTIFICATION</scope>
    <source>
        <strain evidence="5">15112-1751.03</strain>
        <tissue evidence="5">Whole Adult</tissue>
    </source>
</reference>
<dbReference type="FunFam" id="1.10.287.110:FF:000035">
    <property type="entry name" value="DnaJ homolog subfamily C member 9"/>
    <property type="match status" value="1"/>
</dbReference>